<dbReference type="Gene3D" id="3.10.129.10">
    <property type="entry name" value="Hotdog Thioesterase"/>
    <property type="match status" value="1"/>
</dbReference>
<dbReference type="Proteomes" id="UP001063166">
    <property type="component" value="Unassembled WGS sequence"/>
</dbReference>
<reference evidence="2" key="1">
    <citation type="submission" date="2022-07" db="EMBL/GenBank/DDBJ databases">
        <title>The genome of Lyophyllum shimeji provides insight into the initial evolution of ectomycorrhizal fungal genome.</title>
        <authorList>
            <person name="Kobayashi Y."/>
            <person name="Shibata T."/>
            <person name="Hirakawa H."/>
            <person name="Shigenobu S."/>
            <person name="Nishiyama T."/>
            <person name="Yamada A."/>
            <person name="Hasebe M."/>
            <person name="Kawaguchi M."/>
        </authorList>
    </citation>
    <scope>NUCLEOTIDE SEQUENCE</scope>
    <source>
        <strain evidence="2">AT787</strain>
    </source>
</reference>
<sequence length="71" mass="7968">MATSACLRFTRKVWRSFLETKGHDKQCFPNLVIHDATPGTVHASLEVQPSNLNRVGTGRVPRQHGMQPENL</sequence>
<evidence type="ECO:0000256" key="1">
    <source>
        <dbReference type="SAM" id="MobiDB-lite"/>
    </source>
</evidence>
<dbReference type="OrthoDB" id="46529at2759"/>
<organism evidence="2 3">
    <name type="scientific">Lyophyllum shimeji</name>
    <name type="common">Hon-shimeji</name>
    <name type="synonym">Tricholoma shimeji</name>
    <dbReference type="NCBI Taxonomy" id="47721"/>
    <lineage>
        <taxon>Eukaryota</taxon>
        <taxon>Fungi</taxon>
        <taxon>Dikarya</taxon>
        <taxon>Basidiomycota</taxon>
        <taxon>Agaricomycotina</taxon>
        <taxon>Agaricomycetes</taxon>
        <taxon>Agaricomycetidae</taxon>
        <taxon>Agaricales</taxon>
        <taxon>Tricholomatineae</taxon>
        <taxon>Lyophyllaceae</taxon>
        <taxon>Lyophyllum</taxon>
    </lineage>
</organism>
<proteinExistence type="predicted"/>
<name>A0A9P3PMS1_LYOSH</name>
<evidence type="ECO:0000313" key="2">
    <source>
        <dbReference type="EMBL" id="GLB38329.1"/>
    </source>
</evidence>
<evidence type="ECO:0000313" key="3">
    <source>
        <dbReference type="Proteomes" id="UP001063166"/>
    </source>
</evidence>
<gene>
    <name evidence="2" type="ORF">LshimejAT787_0501940</name>
</gene>
<keyword evidence="3" id="KW-1185">Reference proteome</keyword>
<feature type="region of interest" description="Disordered" evidence="1">
    <location>
        <begin position="45"/>
        <end position="71"/>
    </location>
</feature>
<dbReference type="AlphaFoldDB" id="A0A9P3PMS1"/>
<comment type="caution">
    <text evidence="2">The sequence shown here is derived from an EMBL/GenBank/DDBJ whole genome shotgun (WGS) entry which is preliminary data.</text>
</comment>
<dbReference type="EMBL" id="BRPK01000005">
    <property type="protein sequence ID" value="GLB38329.1"/>
    <property type="molecule type" value="Genomic_DNA"/>
</dbReference>
<accession>A0A9P3PMS1</accession>
<protein>
    <submittedName>
        <fullName evidence="2">Thioesterase thiol ester dehydrase-isomerase</fullName>
    </submittedName>
</protein>